<evidence type="ECO:0000313" key="5">
    <source>
        <dbReference type="EMBL" id="PNV76549.1"/>
    </source>
</evidence>
<dbReference type="SMART" id="SM00244">
    <property type="entry name" value="PHB"/>
    <property type="match status" value="1"/>
</dbReference>
<keyword evidence="6" id="KW-1185">Reference proteome</keyword>
<sequence length="311" mass="35053">MELSGFKYAFTGIFWFAFTLYLAYKIYRSIRIVSAQECIIVERLGRYSRTLHAGFHILIPFIDEDSYYHTLKEQAIDVPPQTCITKDNVKVEMDGILYLRVLDPQRASYGIDDYRFAVTQLVQTTMRAIIGTMDMDTTFETREVINSKILEVLDQAAEPWGVRVNRYEIVNITPPKSIIEAMEREKKAQITKKAQISLSEGDRDSRINRSLGVKEEAINKSEGEKQKRINEAEGLATEIESIAEATAKGITLLASSIKSTGGKEAVKLRIAQRFIKEIEKLGQEGTDLVLPLNLSNFKSVMKAVLGGESKA</sequence>
<dbReference type="InterPro" id="IPR001972">
    <property type="entry name" value="Stomatin_HflK_fam"/>
</dbReference>
<dbReference type="Gene3D" id="3.30.479.30">
    <property type="entry name" value="Band 7 domain"/>
    <property type="match status" value="1"/>
</dbReference>
<dbReference type="InterPro" id="IPR050710">
    <property type="entry name" value="Band7/mec-2_domain"/>
</dbReference>
<evidence type="ECO:0000256" key="3">
    <source>
        <dbReference type="SAM" id="Phobius"/>
    </source>
</evidence>
<dbReference type="Pfam" id="PF01145">
    <property type="entry name" value="Band_7"/>
    <property type="match status" value="1"/>
</dbReference>
<feature type="domain" description="Band 7" evidence="4">
    <location>
        <begin position="28"/>
        <end position="186"/>
    </location>
</feature>
<protein>
    <submittedName>
        <fullName evidence="5">Paraslipin</fullName>
    </submittedName>
</protein>
<feature type="transmembrane region" description="Helical" evidence="3">
    <location>
        <begin position="6"/>
        <end position="24"/>
    </location>
</feature>
<accession>A0ABX4YN31</accession>
<name>A0ABX4YN31_9LEPT</name>
<keyword evidence="3" id="KW-1133">Transmembrane helix</keyword>
<evidence type="ECO:0000259" key="4">
    <source>
        <dbReference type="SMART" id="SM00244"/>
    </source>
</evidence>
<dbReference type="RefSeq" id="WP_010419945.1">
    <property type="nucleotide sequence ID" value="NZ_MCRM02000002.1"/>
</dbReference>
<organism evidence="5 6">
    <name type="scientific">Leptospira inadai serovar Lyme</name>
    <dbReference type="NCBI Taxonomy" id="293084"/>
    <lineage>
        <taxon>Bacteria</taxon>
        <taxon>Pseudomonadati</taxon>
        <taxon>Spirochaetota</taxon>
        <taxon>Spirochaetia</taxon>
        <taxon>Leptospirales</taxon>
        <taxon>Leptospiraceae</taxon>
        <taxon>Leptospira</taxon>
    </lineage>
</organism>
<dbReference type="InterPro" id="IPR032435">
    <property type="entry name" value="STML2-like_C"/>
</dbReference>
<dbReference type="InterPro" id="IPR001107">
    <property type="entry name" value="Band_7"/>
</dbReference>
<evidence type="ECO:0000256" key="2">
    <source>
        <dbReference type="ARBA" id="ARBA00008164"/>
    </source>
</evidence>
<dbReference type="Proteomes" id="UP000094669">
    <property type="component" value="Unassembled WGS sequence"/>
</dbReference>
<dbReference type="SUPFAM" id="SSF117892">
    <property type="entry name" value="Band 7/SPFH domain"/>
    <property type="match status" value="1"/>
</dbReference>
<comment type="similarity">
    <text evidence="2">Belongs to the band 7/mec-2 family.</text>
</comment>
<comment type="subcellular location">
    <subcellularLocation>
        <location evidence="1">Membrane</location>
        <topology evidence="1">Single-pass membrane protein</topology>
    </subcellularLocation>
</comment>
<evidence type="ECO:0000313" key="6">
    <source>
        <dbReference type="Proteomes" id="UP000094669"/>
    </source>
</evidence>
<dbReference type="Pfam" id="PF16200">
    <property type="entry name" value="Band_7_C"/>
    <property type="match status" value="1"/>
</dbReference>
<dbReference type="PRINTS" id="PR00721">
    <property type="entry name" value="STOMATIN"/>
</dbReference>
<reference evidence="5" key="1">
    <citation type="submission" date="2018-01" db="EMBL/GenBank/DDBJ databases">
        <title>Genomic characterization of Leptospira inadai serogroup Lyme isolated from captured rat in Brazil and comparative analysis with human reference strain.</title>
        <authorList>
            <person name="Moreno L.Z."/>
            <person name="Loureiro A.P."/>
            <person name="Miraglia F."/>
            <person name="Kremer F.S."/>
            <person name="Eslabao M.R."/>
            <person name="Dellagostin O.A."/>
            <person name="Lilenbaum W."/>
            <person name="Moreno A.M."/>
        </authorList>
    </citation>
    <scope>NUCLEOTIDE SEQUENCE [LARGE SCALE GENOMIC DNA]</scope>
    <source>
        <strain evidence="5">M34/99</strain>
    </source>
</reference>
<dbReference type="PANTHER" id="PTHR43327">
    <property type="entry name" value="STOMATIN-LIKE PROTEIN 2, MITOCHONDRIAL"/>
    <property type="match status" value="1"/>
</dbReference>
<evidence type="ECO:0000256" key="1">
    <source>
        <dbReference type="ARBA" id="ARBA00004167"/>
    </source>
</evidence>
<keyword evidence="3" id="KW-0472">Membrane</keyword>
<dbReference type="EMBL" id="MCRM02000002">
    <property type="protein sequence ID" value="PNV76549.1"/>
    <property type="molecule type" value="Genomic_DNA"/>
</dbReference>
<keyword evidence="3" id="KW-0812">Transmembrane</keyword>
<proteinExistence type="inferred from homology"/>
<dbReference type="CDD" id="cd08829">
    <property type="entry name" value="SPFH_paraslipin"/>
    <property type="match status" value="1"/>
</dbReference>
<comment type="caution">
    <text evidence="5">The sequence shown here is derived from an EMBL/GenBank/DDBJ whole genome shotgun (WGS) entry which is preliminary data.</text>
</comment>
<gene>
    <name evidence="5" type="ORF">BES34_002890</name>
</gene>
<dbReference type="PANTHER" id="PTHR43327:SF10">
    <property type="entry name" value="STOMATIN-LIKE PROTEIN 2, MITOCHONDRIAL"/>
    <property type="match status" value="1"/>
</dbReference>
<dbReference type="InterPro" id="IPR036013">
    <property type="entry name" value="Band_7/SPFH_dom_sf"/>
</dbReference>